<dbReference type="KEGG" id="this:HZT40_14910"/>
<evidence type="ECO:0000313" key="3">
    <source>
        <dbReference type="Proteomes" id="UP000510621"/>
    </source>
</evidence>
<dbReference type="AlphaFoldDB" id="A0A7L6AU56"/>
<sequence length="109" mass="11933">MKGGQRQAPPEGAMEPGMDGQNPPPPDDAMGRAWGQPPQPMQPHGRTDENRAGLSDEQASQIAALQQQQRTEMEALRTETQTLIKQALTAEQAAKFEQMRPPRMGGDRS</sequence>
<proteinExistence type="predicted"/>
<organism evidence="2 3">
    <name type="scientific">Candidatus Thiothrix singaporensis</name>
    <dbReference type="NCBI Taxonomy" id="2799669"/>
    <lineage>
        <taxon>Bacteria</taxon>
        <taxon>Pseudomonadati</taxon>
        <taxon>Pseudomonadota</taxon>
        <taxon>Gammaproteobacteria</taxon>
        <taxon>Thiotrichales</taxon>
        <taxon>Thiotrichaceae</taxon>
        <taxon>Thiothrix</taxon>
    </lineage>
</organism>
<accession>A0A7L6AU56</accession>
<evidence type="ECO:0000256" key="1">
    <source>
        <dbReference type="SAM" id="MobiDB-lite"/>
    </source>
</evidence>
<dbReference type="EMBL" id="CP059265">
    <property type="protein sequence ID" value="QLQ32661.1"/>
    <property type="molecule type" value="Genomic_DNA"/>
</dbReference>
<protein>
    <submittedName>
        <fullName evidence="2">Uncharacterized protein</fullName>
    </submittedName>
</protein>
<feature type="compositionally biased region" description="Low complexity" evidence="1">
    <location>
        <begin position="58"/>
        <end position="69"/>
    </location>
</feature>
<evidence type="ECO:0000313" key="2">
    <source>
        <dbReference type="EMBL" id="QLQ32661.1"/>
    </source>
</evidence>
<reference evidence="2" key="1">
    <citation type="submission" date="2020-06" db="EMBL/GenBank/DDBJ databases">
        <title>Analysis procedures for assessing recovery of high quality, complete, closed genomes from Nanopore long read metagenome sequencing.</title>
        <authorList>
            <person name="Bessarab I."/>
            <person name="Arumugam K."/>
            <person name="Haryono M."/>
            <person name="Liu X."/>
            <person name="Roy S."/>
            <person name="Zuniga-Montanez R.E."/>
            <person name="Qiu G."/>
            <person name="Drautz-Moses D.I."/>
            <person name="Law Y.Y."/>
            <person name="Wuertz S."/>
            <person name="Lauro F.M."/>
            <person name="Huson D.H."/>
            <person name="Williams R.B."/>
        </authorList>
    </citation>
    <scope>NUCLEOTIDE SEQUENCE [LARGE SCALE GENOMIC DNA]</scope>
    <source>
        <strain evidence="2">SSD2</strain>
    </source>
</reference>
<dbReference type="Proteomes" id="UP000510621">
    <property type="component" value="Chromosome"/>
</dbReference>
<name>A0A7L6AU56_9GAMM</name>
<gene>
    <name evidence="2" type="ORF">HZT40_14910</name>
</gene>
<keyword evidence="3" id="KW-1185">Reference proteome</keyword>
<feature type="region of interest" description="Disordered" evidence="1">
    <location>
        <begin position="1"/>
        <end position="74"/>
    </location>
</feature>